<feature type="active site" description="Proton donor" evidence="4">
    <location>
        <position position="124"/>
    </location>
</feature>
<dbReference type="CDD" id="cd16343">
    <property type="entry name" value="LMWPTP"/>
    <property type="match status" value="1"/>
</dbReference>
<dbReference type="InterPro" id="IPR023485">
    <property type="entry name" value="Ptyr_pPase"/>
</dbReference>
<reference evidence="6" key="1">
    <citation type="submission" date="2021-01" db="EMBL/GenBank/DDBJ databases">
        <title>Modified the classification status of verrucomicrobia.</title>
        <authorList>
            <person name="Feng X."/>
        </authorList>
    </citation>
    <scope>NUCLEOTIDE SEQUENCE</scope>
    <source>
        <strain evidence="6">KCTC 13126</strain>
    </source>
</reference>
<dbReference type="PRINTS" id="PR00719">
    <property type="entry name" value="LMWPTPASE"/>
</dbReference>
<dbReference type="SMART" id="SM00226">
    <property type="entry name" value="LMWPc"/>
    <property type="match status" value="1"/>
</dbReference>
<dbReference type="InterPro" id="IPR036196">
    <property type="entry name" value="Ptyr_pPase_sf"/>
</dbReference>
<dbReference type="FunFam" id="3.40.50.2300:FF:000113">
    <property type="entry name" value="Low molecular weight protein-tyrosine-phosphatase"/>
    <property type="match status" value="1"/>
</dbReference>
<comment type="caution">
    <text evidence="6">The sequence shown here is derived from an EMBL/GenBank/DDBJ whole genome shotgun (WGS) entry which is preliminary data.</text>
</comment>
<dbReference type="Proteomes" id="UP000617628">
    <property type="component" value="Unassembled WGS sequence"/>
</dbReference>
<dbReference type="Gene3D" id="3.40.50.2300">
    <property type="match status" value="1"/>
</dbReference>
<dbReference type="EMBL" id="JAENIL010000028">
    <property type="protein sequence ID" value="MBK1878299.1"/>
    <property type="molecule type" value="Genomic_DNA"/>
</dbReference>
<dbReference type="InterPro" id="IPR052995">
    <property type="entry name" value="LMW-PTP"/>
</dbReference>
<evidence type="ECO:0000256" key="3">
    <source>
        <dbReference type="ARBA" id="ARBA00022912"/>
    </source>
</evidence>
<evidence type="ECO:0000313" key="7">
    <source>
        <dbReference type="Proteomes" id="UP000617628"/>
    </source>
</evidence>
<dbReference type="PANTHER" id="PTHR47439:SF1">
    <property type="entry name" value="ACID PHOSPHATASE"/>
    <property type="match status" value="1"/>
</dbReference>
<dbReference type="GO" id="GO:0004725">
    <property type="term" value="F:protein tyrosine phosphatase activity"/>
    <property type="evidence" value="ECO:0007669"/>
    <property type="project" value="InterPro"/>
</dbReference>
<organism evidence="6 7">
    <name type="scientific">Pelagicoccus mobilis</name>
    <dbReference type="NCBI Taxonomy" id="415221"/>
    <lineage>
        <taxon>Bacteria</taxon>
        <taxon>Pseudomonadati</taxon>
        <taxon>Verrucomicrobiota</taxon>
        <taxon>Opitutia</taxon>
        <taxon>Puniceicoccales</taxon>
        <taxon>Pelagicoccaceae</taxon>
        <taxon>Pelagicoccus</taxon>
    </lineage>
</organism>
<keyword evidence="2" id="KW-0378">Hydrolase</keyword>
<evidence type="ECO:0000256" key="2">
    <source>
        <dbReference type="ARBA" id="ARBA00022801"/>
    </source>
</evidence>
<evidence type="ECO:0000256" key="1">
    <source>
        <dbReference type="ARBA" id="ARBA00011063"/>
    </source>
</evidence>
<evidence type="ECO:0000256" key="4">
    <source>
        <dbReference type="PIRSR" id="PIRSR617867-1"/>
    </source>
</evidence>
<dbReference type="AlphaFoldDB" id="A0A934VSA2"/>
<gene>
    <name evidence="6" type="ORF">JIN87_15570</name>
</gene>
<dbReference type="InterPro" id="IPR017867">
    <property type="entry name" value="Tyr_phospatase_low_mol_wt"/>
</dbReference>
<comment type="similarity">
    <text evidence="1">Belongs to the low molecular weight phosphotyrosine protein phosphatase family.</text>
</comment>
<name>A0A934VSA2_9BACT</name>
<feature type="domain" description="Phosphotyrosine protein phosphatase I" evidence="5">
    <location>
        <begin position="2"/>
        <end position="150"/>
    </location>
</feature>
<evidence type="ECO:0000313" key="6">
    <source>
        <dbReference type="EMBL" id="MBK1878299.1"/>
    </source>
</evidence>
<feature type="active site" evidence="4">
    <location>
        <position position="14"/>
    </location>
</feature>
<dbReference type="PANTHER" id="PTHR47439">
    <property type="entry name" value="LOW MOLECULAR WEIGHT PHOSPHOTYROSINE PROTEIN PHOSPHATASE-RELATED"/>
    <property type="match status" value="1"/>
</dbReference>
<keyword evidence="7" id="KW-1185">Reference proteome</keyword>
<keyword evidence="3" id="KW-0904">Protein phosphatase</keyword>
<sequence length="155" mass="17222">MSSILFVCMGNICRSPSGENVMRKLLDDAGLGDSIRCDSAGTIGFHVGNPPDPRMSQAGRNRGYAMTGSARKVTPSDLDEFDLILAMDNENFADLERLSTPANRHKVRRFCEFCIQYPNTEVPDPYYGGARGFEIVLDLLEDGCKQILKQIKEQL</sequence>
<proteinExistence type="inferred from homology"/>
<dbReference type="Pfam" id="PF01451">
    <property type="entry name" value="LMWPc"/>
    <property type="match status" value="1"/>
</dbReference>
<feature type="active site" description="Nucleophile" evidence="4">
    <location>
        <position position="8"/>
    </location>
</feature>
<evidence type="ECO:0000259" key="5">
    <source>
        <dbReference type="SMART" id="SM00226"/>
    </source>
</evidence>
<protein>
    <submittedName>
        <fullName evidence="6">Low molecular weight phosphotyrosine protein phosphatase</fullName>
    </submittedName>
</protein>
<dbReference type="SUPFAM" id="SSF52788">
    <property type="entry name" value="Phosphotyrosine protein phosphatases I"/>
    <property type="match status" value="1"/>
</dbReference>
<accession>A0A934VSA2</accession>